<dbReference type="CDD" id="cd14686">
    <property type="entry name" value="bZIP"/>
    <property type="match status" value="1"/>
</dbReference>
<gene>
    <name evidence="3" type="ORF">PTE30175_00560</name>
</gene>
<dbReference type="SUPFAM" id="SSF56935">
    <property type="entry name" value="Porins"/>
    <property type="match status" value="1"/>
</dbReference>
<dbReference type="EMBL" id="CABPRZ010000002">
    <property type="protein sequence ID" value="VVD70881.1"/>
    <property type="molecule type" value="Genomic_DNA"/>
</dbReference>
<dbReference type="Proteomes" id="UP000414233">
    <property type="component" value="Unassembled WGS sequence"/>
</dbReference>
<evidence type="ECO:0000313" key="3">
    <source>
        <dbReference type="EMBL" id="VVD70881.1"/>
    </source>
</evidence>
<evidence type="ECO:0000313" key="4">
    <source>
        <dbReference type="Proteomes" id="UP000414233"/>
    </source>
</evidence>
<evidence type="ECO:0000256" key="2">
    <source>
        <dbReference type="SAM" id="SignalP"/>
    </source>
</evidence>
<feature type="coiled-coil region" evidence="1">
    <location>
        <begin position="62"/>
        <end position="131"/>
    </location>
</feature>
<dbReference type="AlphaFoldDB" id="A0A5E4S6P6"/>
<keyword evidence="1" id="KW-0175">Coiled coil</keyword>
<feature type="signal peptide" evidence="2">
    <location>
        <begin position="1"/>
        <end position="49"/>
    </location>
</feature>
<keyword evidence="2" id="KW-0732">Signal</keyword>
<organism evidence="3 4">
    <name type="scientific">Pandoraea terrae</name>
    <dbReference type="NCBI Taxonomy" id="1537710"/>
    <lineage>
        <taxon>Bacteria</taxon>
        <taxon>Pseudomonadati</taxon>
        <taxon>Pseudomonadota</taxon>
        <taxon>Betaproteobacteria</taxon>
        <taxon>Burkholderiales</taxon>
        <taxon>Burkholderiaceae</taxon>
        <taxon>Pandoraea</taxon>
    </lineage>
</organism>
<evidence type="ECO:0008006" key="5">
    <source>
        <dbReference type="Google" id="ProtNLM"/>
    </source>
</evidence>
<keyword evidence="4" id="KW-1185">Reference proteome</keyword>
<feature type="chain" id="PRO_5023069265" description="Porin" evidence="2">
    <location>
        <begin position="50"/>
        <end position="499"/>
    </location>
</feature>
<accession>A0A5E4S6P6</accession>
<proteinExistence type="predicted"/>
<dbReference type="Pfam" id="PF07396">
    <property type="entry name" value="Porin_O_P"/>
    <property type="match status" value="1"/>
</dbReference>
<dbReference type="InterPro" id="IPR010870">
    <property type="entry name" value="Porin_O/P"/>
</dbReference>
<dbReference type="InterPro" id="IPR023614">
    <property type="entry name" value="Porin_dom_sf"/>
</dbReference>
<name>A0A5E4S6P6_9BURK</name>
<dbReference type="Gene3D" id="2.40.160.10">
    <property type="entry name" value="Porin"/>
    <property type="match status" value="1"/>
</dbReference>
<protein>
    <recommendedName>
        <fullName evidence="5">Porin</fullName>
    </recommendedName>
</protein>
<sequence length="499" mass="55147">MGGIFDIHSIFVVRRVIMSRGQMKYTSFNLAARALLVLAALGNAGASLAASAASGKSSPATVKKLEAKVDDLSQQLAELRQQLQDMKQQNATLATQQQQTAQQTQQTVVTQQQLQTEVAAATQAAQQAQAKISPWENVSLWGYGEIYYARPTRRSDLTRADLARAVFGIGYQFDDKTRFNSEFEIEHAITSASDVGEFEVEQFYVDHKFNDKISAKAGLFLIPAGLLNENHEPTNFYGVQRNFVETLIIPSTWREGGVQLYGDTDFGLGWNVGLTTGLDLSKWNFSPTSPQYQSALELINNSVAPMQATHQELAGANAQKLSQFVALNYRGLPGLTVGGSYFTGGVVRSIPDVPNNERVNLWETHVRYQPGKWDFSALYAHGSFTHTAEANALNPGATNPLPASFYGWYAQAAYNLWQSGEYRVAPFLRYERYNMAASYEGIAAGASTTPDGFPSPRDTVVTIGANFYLNPKVVFKIDYQRFKVNRDFSRIDLGLGLQF</sequence>
<reference evidence="3 4" key="1">
    <citation type="submission" date="2019-08" db="EMBL/GenBank/DDBJ databases">
        <authorList>
            <person name="Peeters C."/>
        </authorList>
    </citation>
    <scope>NUCLEOTIDE SEQUENCE [LARGE SCALE GENOMIC DNA]</scope>
    <source>
        <strain evidence="3 4">LMG 30175</strain>
    </source>
</reference>
<evidence type="ECO:0000256" key="1">
    <source>
        <dbReference type="SAM" id="Coils"/>
    </source>
</evidence>